<keyword evidence="8" id="KW-1185">Reference proteome</keyword>
<evidence type="ECO:0000256" key="4">
    <source>
        <dbReference type="ARBA" id="ARBA00023136"/>
    </source>
</evidence>
<dbReference type="RefSeq" id="WP_057864986.1">
    <property type="nucleotide sequence ID" value="NZ_BKAB01000033.1"/>
</dbReference>
<dbReference type="PANTHER" id="PTHR43077">
    <property type="entry name" value="TRANSPORT PERMEASE YVFS-RELATED"/>
    <property type="match status" value="1"/>
</dbReference>
<evidence type="ECO:0000256" key="1">
    <source>
        <dbReference type="ARBA" id="ARBA00004141"/>
    </source>
</evidence>
<dbReference type="InterPro" id="IPR000412">
    <property type="entry name" value="ABC_2_transport"/>
</dbReference>
<dbReference type="InterPro" id="IPR013525">
    <property type="entry name" value="ABC2_TM"/>
</dbReference>
<dbReference type="Proteomes" id="UP000321409">
    <property type="component" value="Unassembled WGS sequence"/>
</dbReference>
<accession>A0ABQ0XJJ2</accession>
<proteinExistence type="predicted"/>
<protein>
    <submittedName>
        <fullName evidence="7">ABC transporter permease</fullName>
    </submittedName>
</protein>
<gene>
    <name evidence="7" type="ORF">LDI01_19920</name>
</gene>
<feature type="transmembrane region" description="Helical" evidence="5">
    <location>
        <begin position="161"/>
        <end position="181"/>
    </location>
</feature>
<comment type="subcellular location">
    <subcellularLocation>
        <location evidence="1">Membrane</location>
        <topology evidence="1">Multi-pass membrane protein</topology>
    </subcellularLocation>
</comment>
<sequence>MRTFIMQVKNNFMRLIVRNPRFFLFDVAIPAGFYVLFTKVMNQGMPASFNQTYLISMAIYATILSSIITVANNIFADREQQYMRFIDVSPISRGSYYTSMGTVLFLLTLIEVGIVEAVAKFYIGVSFPLTTWLAILVLASLGSIPIMILGVALAFCGSSDLISMMTYMLVFPLAILSGLWWPMQMMPTWAQHIGKLLPTYQTSVIVNDVVNQKSWSLTATGGEVAWLVIALVILISVQKIKRVQQA</sequence>
<organism evidence="7 8">
    <name type="scientific">Lentilactobacillus diolivorans</name>
    <dbReference type="NCBI Taxonomy" id="179838"/>
    <lineage>
        <taxon>Bacteria</taxon>
        <taxon>Bacillati</taxon>
        <taxon>Bacillota</taxon>
        <taxon>Bacilli</taxon>
        <taxon>Lactobacillales</taxon>
        <taxon>Lactobacillaceae</taxon>
        <taxon>Lentilactobacillus</taxon>
    </lineage>
</organism>
<evidence type="ECO:0000313" key="8">
    <source>
        <dbReference type="Proteomes" id="UP000321409"/>
    </source>
</evidence>
<dbReference type="PANTHER" id="PTHR43077:SF11">
    <property type="entry name" value="TRANSPORT PERMEASE YVFS-RELATED"/>
    <property type="match status" value="1"/>
</dbReference>
<feature type="transmembrane region" description="Helical" evidence="5">
    <location>
        <begin position="96"/>
        <end position="123"/>
    </location>
</feature>
<keyword evidence="4 5" id="KW-0472">Membrane</keyword>
<reference evidence="7 8" key="1">
    <citation type="submission" date="2019-07" db="EMBL/GenBank/DDBJ databases">
        <title>Whole genome shotgun sequence of Lactobacillus diolivorans NBRC 107869.</title>
        <authorList>
            <person name="Hosoyama A."/>
            <person name="Uohara A."/>
            <person name="Ohji S."/>
            <person name="Ichikawa N."/>
        </authorList>
    </citation>
    <scope>NUCLEOTIDE SEQUENCE [LARGE SCALE GENOMIC DNA]</scope>
    <source>
        <strain evidence="7 8">NBRC 107869</strain>
    </source>
</reference>
<keyword evidence="3 5" id="KW-1133">Transmembrane helix</keyword>
<evidence type="ECO:0000256" key="2">
    <source>
        <dbReference type="ARBA" id="ARBA00022692"/>
    </source>
</evidence>
<evidence type="ECO:0000313" key="7">
    <source>
        <dbReference type="EMBL" id="GEP24399.1"/>
    </source>
</evidence>
<feature type="transmembrane region" description="Helical" evidence="5">
    <location>
        <begin position="215"/>
        <end position="237"/>
    </location>
</feature>
<evidence type="ECO:0000259" key="6">
    <source>
        <dbReference type="Pfam" id="PF12698"/>
    </source>
</evidence>
<evidence type="ECO:0000256" key="5">
    <source>
        <dbReference type="SAM" id="Phobius"/>
    </source>
</evidence>
<evidence type="ECO:0000256" key="3">
    <source>
        <dbReference type="ARBA" id="ARBA00022989"/>
    </source>
</evidence>
<dbReference type="InterPro" id="IPR051328">
    <property type="entry name" value="T7SS_ABC-Transporter"/>
</dbReference>
<keyword evidence="2 5" id="KW-0812">Transmembrane</keyword>
<dbReference type="PIRSF" id="PIRSF006648">
    <property type="entry name" value="DrrB"/>
    <property type="match status" value="1"/>
</dbReference>
<feature type="transmembrane region" description="Helical" evidence="5">
    <location>
        <begin position="21"/>
        <end position="41"/>
    </location>
</feature>
<feature type="transmembrane region" description="Helical" evidence="5">
    <location>
        <begin position="53"/>
        <end position="75"/>
    </location>
</feature>
<name>A0ABQ0XJJ2_9LACO</name>
<comment type="caution">
    <text evidence="7">The sequence shown here is derived from an EMBL/GenBank/DDBJ whole genome shotgun (WGS) entry which is preliminary data.</text>
</comment>
<feature type="domain" description="ABC-2 type transporter transmembrane" evidence="6">
    <location>
        <begin position="46"/>
        <end position="235"/>
    </location>
</feature>
<feature type="transmembrane region" description="Helical" evidence="5">
    <location>
        <begin position="129"/>
        <end position="154"/>
    </location>
</feature>
<dbReference type="Pfam" id="PF12698">
    <property type="entry name" value="ABC2_membrane_3"/>
    <property type="match status" value="1"/>
</dbReference>
<dbReference type="EMBL" id="BKAB01000033">
    <property type="protein sequence ID" value="GEP24399.1"/>
    <property type="molecule type" value="Genomic_DNA"/>
</dbReference>